<dbReference type="Proteomes" id="UP001153269">
    <property type="component" value="Unassembled WGS sequence"/>
</dbReference>
<dbReference type="AlphaFoldDB" id="A0A9N7YVC2"/>
<feature type="region of interest" description="Disordered" evidence="1">
    <location>
        <begin position="44"/>
        <end position="74"/>
    </location>
</feature>
<reference evidence="2" key="1">
    <citation type="submission" date="2020-03" db="EMBL/GenBank/DDBJ databases">
        <authorList>
            <person name="Weist P."/>
        </authorList>
    </citation>
    <scope>NUCLEOTIDE SEQUENCE</scope>
</reference>
<organism evidence="2 3">
    <name type="scientific">Pleuronectes platessa</name>
    <name type="common">European plaice</name>
    <dbReference type="NCBI Taxonomy" id="8262"/>
    <lineage>
        <taxon>Eukaryota</taxon>
        <taxon>Metazoa</taxon>
        <taxon>Chordata</taxon>
        <taxon>Craniata</taxon>
        <taxon>Vertebrata</taxon>
        <taxon>Euteleostomi</taxon>
        <taxon>Actinopterygii</taxon>
        <taxon>Neopterygii</taxon>
        <taxon>Teleostei</taxon>
        <taxon>Neoteleostei</taxon>
        <taxon>Acanthomorphata</taxon>
        <taxon>Carangaria</taxon>
        <taxon>Pleuronectiformes</taxon>
        <taxon>Pleuronectoidei</taxon>
        <taxon>Pleuronectidae</taxon>
        <taxon>Pleuronectes</taxon>
    </lineage>
</organism>
<feature type="compositionally biased region" description="Basic and acidic residues" evidence="1">
    <location>
        <begin position="105"/>
        <end position="121"/>
    </location>
</feature>
<evidence type="ECO:0000313" key="2">
    <source>
        <dbReference type="EMBL" id="CAB1441234.1"/>
    </source>
</evidence>
<evidence type="ECO:0000313" key="3">
    <source>
        <dbReference type="Proteomes" id="UP001153269"/>
    </source>
</evidence>
<sequence>MRRNIRGQVVLQSVRVDHGAAGRKPQVGDAHTVFSTCVEARGRRENTEINPWPRRRSAGTRKTTTESDAPPTPLPEICARFPPCVKARGRGDEFGGNRELSRWRFEGEKKKIRSEQKEKSPPRPAHCSRTGRKRRSVLKGWISAGSPENRVWSAGSLDRGCCLCALRQTLKYGVGFQS</sequence>
<evidence type="ECO:0000256" key="1">
    <source>
        <dbReference type="SAM" id="MobiDB-lite"/>
    </source>
</evidence>
<name>A0A9N7YVC2_PLEPL</name>
<comment type="caution">
    <text evidence="2">The sequence shown here is derived from an EMBL/GenBank/DDBJ whole genome shotgun (WGS) entry which is preliminary data.</text>
</comment>
<protein>
    <submittedName>
        <fullName evidence="2">Uncharacterized protein</fullName>
    </submittedName>
</protein>
<accession>A0A9N7YVC2</accession>
<dbReference type="EMBL" id="CADEAL010002591">
    <property type="protein sequence ID" value="CAB1441234.1"/>
    <property type="molecule type" value="Genomic_DNA"/>
</dbReference>
<feature type="region of interest" description="Disordered" evidence="1">
    <location>
        <begin position="105"/>
        <end position="134"/>
    </location>
</feature>
<gene>
    <name evidence="2" type="ORF">PLEPLA_LOCUS29016</name>
</gene>
<proteinExistence type="predicted"/>
<keyword evidence="3" id="KW-1185">Reference proteome</keyword>